<evidence type="ECO:0008006" key="4">
    <source>
        <dbReference type="Google" id="ProtNLM"/>
    </source>
</evidence>
<gene>
    <name evidence="2" type="ORF">EYZ11_000160</name>
</gene>
<dbReference type="PANTHER" id="PTHR10683">
    <property type="entry name" value="TRANSALDOLASE"/>
    <property type="match status" value="1"/>
</dbReference>
<dbReference type="GO" id="GO:0005975">
    <property type="term" value="P:carbohydrate metabolic process"/>
    <property type="evidence" value="ECO:0007669"/>
    <property type="project" value="InterPro"/>
</dbReference>
<dbReference type="STRING" id="1220188.A0A4S3JY14"/>
<dbReference type="SUPFAM" id="SSF51569">
    <property type="entry name" value="Aldolase"/>
    <property type="match status" value="1"/>
</dbReference>
<dbReference type="InterPro" id="IPR001585">
    <property type="entry name" value="TAL/FSA"/>
</dbReference>
<dbReference type="AlphaFoldDB" id="A0A4S3JY14"/>
<dbReference type="Proteomes" id="UP000308092">
    <property type="component" value="Unassembled WGS sequence"/>
</dbReference>
<reference evidence="2 3" key="1">
    <citation type="submission" date="2019-03" db="EMBL/GenBank/DDBJ databases">
        <title>The genome sequence of a newly discovered highly antifungal drug resistant Aspergillus species, Aspergillus tanneri NIH 1004.</title>
        <authorList>
            <person name="Mounaud S."/>
            <person name="Singh I."/>
            <person name="Joardar V."/>
            <person name="Pakala S."/>
            <person name="Pakala S."/>
            <person name="Venepally P."/>
            <person name="Hoover J."/>
            <person name="Nierman W."/>
            <person name="Chung J."/>
            <person name="Losada L."/>
        </authorList>
    </citation>
    <scope>NUCLEOTIDE SEQUENCE [LARGE SCALE GENOMIC DNA]</scope>
    <source>
        <strain evidence="2 3">NIH1004</strain>
    </source>
</reference>
<accession>A0A4S3JY14</accession>
<keyword evidence="3" id="KW-1185">Reference proteome</keyword>
<dbReference type="Gene3D" id="3.20.20.70">
    <property type="entry name" value="Aldolase class I"/>
    <property type="match status" value="1"/>
</dbReference>
<dbReference type="VEuPathDB" id="FungiDB:EYZ11_000160"/>
<dbReference type="PANTHER" id="PTHR10683:SF34">
    <property type="entry name" value="TRANSALDOLASE"/>
    <property type="match status" value="1"/>
</dbReference>
<dbReference type="Pfam" id="PF00923">
    <property type="entry name" value="TAL_FSA"/>
    <property type="match status" value="1"/>
</dbReference>
<proteinExistence type="predicted"/>
<dbReference type="EMBL" id="SOSA01000002">
    <property type="protein sequence ID" value="THD00433.1"/>
    <property type="molecule type" value="Genomic_DNA"/>
</dbReference>
<keyword evidence="1" id="KW-0704">Schiff base</keyword>
<evidence type="ECO:0000313" key="3">
    <source>
        <dbReference type="Proteomes" id="UP000308092"/>
    </source>
</evidence>
<sequence length="284" mass="31189">MAVQTGLDVLRTRTIVDCDTLDEQVAKKLGPFQDCTSNQAIAYSELCKPEHAELIVASVADARSLLSRFPNISVEELAVEVAMVRLALKIAPHIRGNVHVQTNPYYSYSTEKTIENALSTWEGMMACRTLEQAGVRTLATTLFTMTQAVLAAEVGCTYVAPYVNQLRVHFEPGFTDPNKLLPLCVLIQKYYESIEAKTQVIVASLASVYEIFALAGERHITVPPGLLEELSRSATAPGMQSLFDANVPVVVPPSNLSYVNDEPAYRIAFTRDLHGASEEKLIQV</sequence>
<organism evidence="2 3">
    <name type="scientific">Aspergillus tanneri</name>
    <dbReference type="NCBI Taxonomy" id="1220188"/>
    <lineage>
        <taxon>Eukaryota</taxon>
        <taxon>Fungi</taxon>
        <taxon>Dikarya</taxon>
        <taxon>Ascomycota</taxon>
        <taxon>Pezizomycotina</taxon>
        <taxon>Eurotiomycetes</taxon>
        <taxon>Eurotiomycetidae</taxon>
        <taxon>Eurotiales</taxon>
        <taxon>Aspergillaceae</taxon>
        <taxon>Aspergillus</taxon>
        <taxon>Aspergillus subgen. Circumdati</taxon>
    </lineage>
</organism>
<name>A0A4S3JY14_9EURO</name>
<dbReference type="GO" id="GO:0004801">
    <property type="term" value="F:transaldolase activity"/>
    <property type="evidence" value="ECO:0007669"/>
    <property type="project" value="TreeGrafter"/>
</dbReference>
<protein>
    <recommendedName>
        <fullName evidence="4">Transaldolase</fullName>
    </recommendedName>
</protein>
<evidence type="ECO:0000313" key="2">
    <source>
        <dbReference type="EMBL" id="THD00433.1"/>
    </source>
</evidence>
<dbReference type="InterPro" id="IPR013785">
    <property type="entry name" value="Aldolase_TIM"/>
</dbReference>
<comment type="caution">
    <text evidence="2">The sequence shown here is derived from an EMBL/GenBank/DDBJ whole genome shotgun (WGS) entry which is preliminary data.</text>
</comment>
<dbReference type="GO" id="GO:0009052">
    <property type="term" value="P:pentose-phosphate shunt, non-oxidative branch"/>
    <property type="evidence" value="ECO:0007669"/>
    <property type="project" value="TreeGrafter"/>
</dbReference>
<evidence type="ECO:0000256" key="1">
    <source>
        <dbReference type="ARBA" id="ARBA00023270"/>
    </source>
</evidence>